<feature type="domain" description="BHLH" evidence="7">
    <location>
        <begin position="162"/>
        <end position="220"/>
    </location>
</feature>
<comment type="subcellular location">
    <subcellularLocation>
        <location evidence="1">Nucleus</location>
    </subcellularLocation>
</comment>
<dbReference type="PROSITE" id="PS50888">
    <property type="entry name" value="BHLH"/>
    <property type="match status" value="1"/>
</dbReference>
<dbReference type="InterPro" id="IPR036638">
    <property type="entry name" value="HLH_DNA-bd_sf"/>
</dbReference>
<dbReference type="CDD" id="cd11396">
    <property type="entry name" value="bHLHzip_USF"/>
    <property type="match status" value="1"/>
</dbReference>
<protein>
    <recommendedName>
        <fullName evidence="7">BHLH domain-containing protein</fullName>
    </recommendedName>
</protein>
<keyword evidence="4" id="KW-0539">Nucleus</keyword>
<dbReference type="Pfam" id="PF00010">
    <property type="entry name" value="HLH"/>
    <property type="match status" value="1"/>
</dbReference>
<gene>
    <name evidence="8" type="ORF">AAG570_010919</name>
</gene>
<dbReference type="SUPFAM" id="SSF47459">
    <property type="entry name" value="HLH, helix-loop-helix DNA-binding domain"/>
    <property type="match status" value="1"/>
</dbReference>
<feature type="coiled-coil region" evidence="5">
    <location>
        <begin position="234"/>
        <end position="261"/>
    </location>
</feature>
<dbReference type="GO" id="GO:0005634">
    <property type="term" value="C:nucleus"/>
    <property type="evidence" value="ECO:0007669"/>
    <property type="project" value="UniProtKB-SubCell"/>
</dbReference>
<dbReference type="Gene3D" id="4.10.280.10">
    <property type="entry name" value="Helix-loop-helix DNA-binding domain"/>
    <property type="match status" value="1"/>
</dbReference>
<comment type="caution">
    <text evidence="8">The sequence shown here is derived from an EMBL/GenBank/DDBJ whole genome shotgun (WGS) entry which is preliminary data.</text>
</comment>
<dbReference type="InterPro" id="IPR051732">
    <property type="entry name" value="USF"/>
</dbReference>
<dbReference type="GO" id="GO:0006357">
    <property type="term" value="P:regulation of transcription by RNA polymerase II"/>
    <property type="evidence" value="ECO:0007669"/>
    <property type="project" value="UniProtKB-ARBA"/>
</dbReference>
<feature type="compositionally biased region" description="Basic and acidic residues" evidence="6">
    <location>
        <begin position="158"/>
        <end position="170"/>
    </location>
</feature>
<evidence type="ECO:0000256" key="1">
    <source>
        <dbReference type="ARBA" id="ARBA00004123"/>
    </source>
</evidence>
<evidence type="ECO:0000256" key="6">
    <source>
        <dbReference type="SAM" id="MobiDB-lite"/>
    </source>
</evidence>
<dbReference type="InterPro" id="IPR011598">
    <property type="entry name" value="bHLH_dom"/>
</dbReference>
<organism evidence="8 9">
    <name type="scientific">Ranatra chinensis</name>
    <dbReference type="NCBI Taxonomy" id="642074"/>
    <lineage>
        <taxon>Eukaryota</taxon>
        <taxon>Metazoa</taxon>
        <taxon>Ecdysozoa</taxon>
        <taxon>Arthropoda</taxon>
        <taxon>Hexapoda</taxon>
        <taxon>Insecta</taxon>
        <taxon>Pterygota</taxon>
        <taxon>Neoptera</taxon>
        <taxon>Paraneoptera</taxon>
        <taxon>Hemiptera</taxon>
        <taxon>Heteroptera</taxon>
        <taxon>Panheteroptera</taxon>
        <taxon>Nepomorpha</taxon>
        <taxon>Nepidae</taxon>
        <taxon>Ranatrinae</taxon>
        <taxon>Ranatra</taxon>
    </lineage>
</organism>
<evidence type="ECO:0000313" key="8">
    <source>
        <dbReference type="EMBL" id="KAL1131301.1"/>
    </source>
</evidence>
<evidence type="ECO:0000259" key="7">
    <source>
        <dbReference type="PROSITE" id="PS50888"/>
    </source>
</evidence>
<dbReference type="EMBL" id="JBFDAA010000006">
    <property type="protein sequence ID" value="KAL1131301.1"/>
    <property type="molecule type" value="Genomic_DNA"/>
</dbReference>
<accession>A0ABD0YJD2</accession>
<keyword evidence="2" id="KW-0805">Transcription regulation</keyword>
<dbReference type="PANTHER" id="PTHR46117">
    <property type="entry name" value="FI24210P1"/>
    <property type="match status" value="1"/>
</dbReference>
<dbReference type="Proteomes" id="UP001558652">
    <property type="component" value="Unassembled WGS sequence"/>
</dbReference>
<feature type="region of interest" description="Disordered" evidence="6">
    <location>
        <begin position="144"/>
        <end position="170"/>
    </location>
</feature>
<dbReference type="PANTHER" id="PTHR46117:SF3">
    <property type="entry name" value="FI24210P1"/>
    <property type="match status" value="1"/>
</dbReference>
<reference evidence="8 9" key="1">
    <citation type="submission" date="2024-07" db="EMBL/GenBank/DDBJ databases">
        <title>Chromosome-level genome assembly of the water stick insect Ranatra chinensis (Heteroptera: Nepidae).</title>
        <authorList>
            <person name="Liu X."/>
        </authorList>
    </citation>
    <scope>NUCLEOTIDE SEQUENCE [LARGE SCALE GENOMIC DNA]</scope>
    <source>
        <strain evidence="8">Cailab_2021Rc</strain>
        <tissue evidence="8">Muscle</tissue>
    </source>
</reference>
<proteinExistence type="predicted"/>
<evidence type="ECO:0000256" key="3">
    <source>
        <dbReference type="ARBA" id="ARBA00023163"/>
    </source>
</evidence>
<feature type="region of interest" description="Disordered" evidence="6">
    <location>
        <begin position="24"/>
        <end position="54"/>
    </location>
</feature>
<keyword evidence="5" id="KW-0175">Coiled coil</keyword>
<sequence length="270" mass="29634">MKADGAGRNLSEQELLTPGLTIVEEEGSLESAPDDQATSACDPTPQAELPSTSSLLETSIDAQDDTDDVHYEFREDGMTYRVVQVKDESSGATATATLGTAAANAIAGAVANFTGATPTPVQGIYVLGGSDVFPLNSNQKTIISRSHEENSRPTVTVSRDDKRRQTHNEVERRRRDKINNWIMKLSKIIPECKQDSSKGSFESQSKGGILAKACDYIVELRESNQRLLVFIKENERLASDVEQLGRQVEELKIENEQLRSILQQNGIQIP</sequence>
<evidence type="ECO:0000313" key="9">
    <source>
        <dbReference type="Proteomes" id="UP001558652"/>
    </source>
</evidence>
<dbReference type="SMART" id="SM00353">
    <property type="entry name" value="HLH"/>
    <property type="match status" value="1"/>
</dbReference>
<name>A0ABD0YJD2_9HEMI</name>
<dbReference type="AlphaFoldDB" id="A0ABD0YJD2"/>
<keyword evidence="3" id="KW-0804">Transcription</keyword>
<keyword evidence="9" id="KW-1185">Reference proteome</keyword>
<evidence type="ECO:0000256" key="2">
    <source>
        <dbReference type="ARBA" id="ARBA00023015"/>
    </source>
</evidence>
<evidence type="ECO:0000256" key="4">
    <source>
        <dbReference type="ARBA" id="ARBA00023242"/>
    </source>
</evidence>
<evidence type="ECO:0000256" key="5">
    <source>
        <dbReference type="SAM" id="Coils"/>
    </source>
</evidence>